<evidence type="ECO:0000256" key="1">
    <source>
        <dbReference type="ARBA" id="ARBA00005662"/>
    </source>
</evidence>
<dbReference type="InterPro" id="IPR019079">
    <property type="entry name" value="Capsule_synth_CapA"/>
</dbReference>
<accession>A0A1F6X6C2</accession>
<evidence type="ECO:0000256" key="7">
    <source>
        <dbReference type="ARBA" id="ARBA00023316"/>
    </source>
</evidence>
<comment type="similarity">
    <text evidence="2 10">Belongs to the peptidase S11 family.</text>
</comment>
<feature type="transmembrane region" description="Helical" evidence="11">
    <location>
        <begin position="12"/>
        <end position="33"/>
    </location>
</feature>
<dbReference type="GO" id="GO:0009252">
    <property type="term" value="P:peptidoglycan biosynthetic process"/>
    <property type="evidence" value="ECO:0007669"/>
    <property type="project" value="UniProtKB-KW"/>
</dbReference>
<keyword evidence="11" id="KW-0812">Transmembrane</keyword>
<proteinExistence type="inferred from homology"/>
<dbReference type="GO" id="GO:0071555">
    <property type="term" value="P:cell wall organization"/>
    <property type="evidence" value="ECO:0007669"/>
    <property type="project" value="UniProtKB-KW"/>
</dbReference>
<feature type="active site" description="Acyl-ester intermediate" evidence="8">
    <location>
        <position position="105"/>
    </location>
</feature>
<dbReference type="Gene3D" id="3.60.21.10">
    <property type="match status" value="1"/>
</dbReference>
<evidence type="ECO:0000256" key="6">
    <source>
        <dbReference type="ARBA" id="ARBA00022984"/>
    </source>
</evidence>
<evidence type="ECO:0000256" key="2">
    <source>
        <dbReference type="ARBA" id="ARBA00007164"/>
    </source>
</evidence>
<dbReference type="GO" id="GO:0006508">
    <property type="term" value="P:proteolysis"/>
    <property type="evidence" value="ECO:0007669"/>
    <property type="project" value="InterPro"/>
</dbReference>
<feature type="active site" evidence="8">
    <location>
        <position position="160"/>
    </location>
</feature>
<dbReference type="Pfam" id="PF09587">
    <property type="entry name" value="PGA_cap"/>
    <property type="match status" value="1"/>
</dbReference>
<keyword evidence="11" id="KW-0472">Membrane</keyword>
<dbReference type="AlphaFoldDB" id="A0A1F6X6C2"/>
<evidence type="ECO:0000313" key="14">
    <source>
        <dbReference type="Proteomes" id="UP000176814"/>
    </source>
</evidence>
<keyword evidence="5" id="KW-0133">Cell shape</keyword>
<evidence type="ECO:0000256" key="5">
    <source>
        <dbReference type="ARBA" id="ARBA00022960"/>
    </source>
</evidence>
<gene>
    <name evidence="13" type="ORF">A2911_02605</name>
</gene>
<feature type="binding site" evidence="9">
    <location>
        <position position="258"/>
    </location>
    <ligand>
        <name>substrate</name>
    </ligand>
</feature>
<name>A0A1F6X6C2_9BACT</name>
<organism evidence="13 14">
    <name type="scientific">Candidatus Nomurabacteria bacterium RIFCSPLOWO2_01_FULL_40_15</name>
    <dbReference type="NCBI Taxonomy" id="1801772"/>
    <lineage>
        <taxon>Bacteria</taxon>
        <taxon>Candidatus Nomuraibacteriota</taxon>
    </lineage>
</organism>
<dbReference type="Gene3D" id="3.40.710.10">
    <property type="entry name" value="DD-peptidase/beta-lactamase superfamily"/>
    <property type="match status" value="1"/>
</dbReference>
<feature type="domain" description="Capsule synthesis protein CapA" evidence="12">
    <location>
        <begin position="341"/>
        <end position="580"/>
    </location>
</feature>
<evidence type="ECO:0000256" key="4">
    <source>
        <dbReference type="ARBA" id="ARBA00022801"/>
    </source>
</evidence>
<dbReference type="PANTHER" id="PTHR33393">
    <property type="entry name" value="POLYGLUTAMINE SYNTHESIS ACCESSORY PROTEIN RV0574C-RELATED"/>
    <property type="match status" value="1"/>
</dbReference>
<keyword evidence="4" id="KW-0378">Hydrolase</keyword>
<evidence type="ECO:0000313" key="13">
    <source>
        <dbReference type="EMBL" id="OGI89669.1"/>
    </source>
</evidence>
<protein>
    <recommendedName>
        <fullName evidence="12">Capsule synthesis protein CapA domain-containing protein</fullName>
    </recommendedName>
</protein>
<evidence type="ECO:0000256" key="8">
    <source>
        <dbReference type="PIRSR" id="PIRSR618044-1"/>
    </source>
</evidence>
<dbReference type="SMART" id="SM00854">
    <property type="entry name" value="PGA_cap"/>
    <property type="match status" value="1"/>
</dbReference>
<feature type="active site" description="Proton acceptor" evidence="8">
    <location>
        <position position="108"/>
    </location>
</feature>
<dbReference type="SUPFAM" id="SSF56601">
    <property type="entry name" value="beta-lactamase/transpeptidase-like"/>
    <property type="match status" value="1"/>
</dbReference>
<dbReference type="InterPro" id="IPR001967">
    <property type="entry name" value="Peptidase_S11_N"/>
</dbReference>
<dbReference type="InterPro" id="IPR018044">
    <property type="entry name" value="Peptidase_S11"/>
</dbReference>
<dbReference type="PRINTS" id="PR00725">
    <property type="entry name" value="DADACBPTASE1"/>
</dbReference>
<dbReference type="Pfam" id="PF00768">
    <property type="entry name" value="Peptidase_S11"/>
    <property type="match status" value="1"/>
</dbReference>
<dbReference type="GO" id="GO:0009002">
    <property type="term" value="F:serine-type D-Ala-D-Ala carboxypeptidase activity"/>
    <property type="evidence" value="ECO:0007669"/>
    <property type="project" value="InterPro"/>
</dbReference>
<dbReference type="CDD" id="cd07381">
    <property type="entry name" value="MPP_CapA"/>
    <property type="match status" value="1"/>
</dbReference>
<sequence>MREWFNFKNKKGVWLMSTILTGIFFVSLSFFVLENAQYREIPQGNESIALALEGLVPEKAPPYHYFAKDEKKKLQVTAGAYSVGDLDTGEIILEKNPDQKFPIASVSKLMTALVLKETANQEDFIQVSKQALLTQGENGNLRLNEKIKISDILYPLLLESSNDAAEAIAINGERDIFIQKMNNRAKDLGLSDTSYEDPSGLSPKNISTANNLFSLAKYIKEKKADLFEITTQKSFKNEAHVWFSNNQFTKTEGYLGGKSGYTDESKQTVVSLFSVPLSPTLGPRHLAITLLKSNDRKKDVENILKYLKQNIYYGLEPEKKEVIAEKEEPKIPEVKEPDFVTMAFAGDIMLDRGVKNSVLKNFDGDYSFLFEKLEILKKFDIVFANLEGTASGEGKDMGNLYSFQMDPSVVPALKGGGISILSIANNHVGDWGRASYEDTLLRLRENEILYAGGGLNEEEAEEPTIIEKYGIKIGFLGFSDKGSDWMRAEKEKSGLLLASNPRFEEIIKNASARVDHLVVSFHFGEEYQKIHNERQEYLAHRAIDSGAKIIIGHHPHVVQDTEVYKGSFIAYSLGNFIFDQGFSKDTMEGMLLEIKLSRDGSILATKNIVKLNKVFQPDSIIKGKEEKIKFE</sequence>
<keyword evidence="3" id="KW-0732">Signal</keyword>
<reference evidence="13 14" key="1">
    <citation type="journal article" date="2016" name="Nat. Commun.">
        <title>Thousands of microbial genomes shed light on interconnected biogeochemical processes in an aquifer system.</title>
        <authorList>
            <person name="Anantharaman K."/>
            <person name="Brown C.T."/>
            <person name="Hug L.A."/>
            <person name="Sharon I."/>
            <person name="Castelle C.J."/>
            <person name="Probst A.J."/>
            <person name="Thomas B.C."/>
            <person name="Singh A."/>
            <person name="Wilkins M.J."/>
            <person name="Karaoz U."/>
            <person name="Brodie E.L."/>
            <person name="Williams K.H."/>
            <person name="Hubbard S.S."/>
            <person name="Banfield J.F."/>
        </authorList>
    </citation>
    <scope>NUCLEOTIDE SEQUENCE [LARGE SCALE GENOMIC DNA]</scope>
</reference>
<dbReference type="EMBL" id="MFUW01000027">
    <property type="protein sequence ID" value="OGI89669.1"/>
    <property type="molecule type" value="Genomic_DNA"/>
</dbReference>
<evidence type="ECO:0000256" key="10">
    <source>
        <dbReference type="RuleBase" id="RU004016"/>
    </source>
</evidence>
<dbReference type="GO" id="GO:0008360">
    <property type="term" value="P:regulation of cell shape"/>
    <property type="evidence" value="ECO:0007669"/>
    <property type="project" value="UniProtKB-KW"/>
</dbReference>
<dbReference type="InterPro" id="IPR012338">
    <property type="entry name" value="Beta-lactam/transpept-like"/>
</dbReference>
<keyword evidence="11" id="KW-1133">Transmembrane helix</keyword>
<keyword evidence="6" id="KW-0573">Peptidoglycan synthesis</keyword>
<dbReference type="Proteomes" id="UP000176814">
    <property type="component" value="Unassembled WGS sequence"/>
</dbReference>
<dbReference type="InterPro" id="IPR029052">
    <property type="entry name" value="Metallo-depent_PP-like"/>
</dbReference>
<comment type="similarity">
    <text evidence="1">Belongs to the CapA family.</text>
</comment>
<evidence type="ECO:0000259" key="12">
    <source>
        <dbReference type="SMART" id="SM00854"/>
    </source>
</evidence>
<evidence type="ECO:0000256" key="9">
    <source>
        <dbReference type="PIRSR" id="PIRSR618044-2"/>
    </source>
</evidence>
<dbReference type="PANTHER" id="PTHR33393:SF12">
    <property type="entry name" value="CAPSULE BIOSYNTHESIS PROTEIN CAPA"/>
    <property type="match status" value="1"/>
</dbReference>
<dbReference type="SUPFAM" id="SSF56300">
    <property type="entry name" value="Metallo-dependent phosphatases"/>
    <property type="match status" value="1"/>
</dbReference>
<comment type="caution">
    <text evidence="13">The sequence shown here is derived from an EMBL/GenBank/DDBJ whole genome shotgun (WGS) entry which is preliminary data.</text>
</comment>
<keyword evidence="7" id="KW-0961">Cell wall biogenesis/degradation</keyword>
<evidence type="ECO:0000256" key="3">
    <source>
        <dbReference type="ARBA" id="ARBA00022729"/>
    </source>
</evidence>
<dbReference type="InterPro" id="IPR052169">
    <property type="entry name" value="CW_Biosynth-Accessory"/>
</dbReference>
<evidence type="ECO:0000256" key="11">
    <source>
        <dbReference type="SAM" id="Phobius"/>
    </source>
</evidence>